<dbReference type="EMBL" id="UYJE01007422">
    <property type="protein sequence ID" value="VDI54663.1"/>
    <property type="molecule type" value="Genomic_DNA"/>
</dbReference>
<feature type="active site" description="Proton donor/acceptor" evidence="8">
    <location>
        <position position="275"/>
    </location>
</feature>
<evidence type="ECO:0000313" key="11">
    <source>
        <dbReference type="Proteomes" id="UP000596742"/>
    </source>
</evidence>
<keyword evidence="6 7" id="KW-0413">Isomerase</keyword>
<gene>
    <name evidence="10" type="ORF">MGAL_10B061659</name>
</gene>
<dbReference type="EC" id="5.3.1.22" evidence="4 7"/>
<feature type="domain" description="Xylose isomerase-like TIM barrel" evidence="9">
    <location>
        <begin position="51"/>
        <end position="291"/>
    </location>
</feature>
<name>A0A8B6FSD9_MYTGA</name>
<dbReference type="SUPFAM" id="SSF51658">
    <property type="entry name" value="Xylose isomerase-like"/>
    <property type="match status" value="1"/>
</dbReference>
<dbReference type="GO" id="GO:0008903">
    <property type="term" value="F:hydroxypyruvate isomerase activity"/>
    <property type="evidence" value="ECO:0007669"/>
    <property type="project" value="UniProtKB-EC"/>
</dbReference>
<proteinExistence type="inferred from homology"/>
<dbReference type="InterPro" id="IPR026040">
    <property type="entry name" value="HyI-like"/>
</dbReference>
<dbReference type="PANTHER" id="PTHR43489">
    <property type="entry name" value="ISOMERASE"/>
    <property type="match status" value="1"/>
</dbReference>
<keyword evidence="10" id="KW-0670">Pyruvate</keyword>
<dbReference type="Gene3D" id="3.20.20.150">
    <property type="entry name" value="Divalent-metal-dependent TIM barrel enzymes"/>
    <property type="match status" value="1"/>
</dbReference>
<dbReference type="InterPro" id="IPR050417">
    <property type="entry name" value="Sugar_Epim/Isomerase"/>
</dbReference>
<evidence type="ECO:0000259" key="9">
    <source>
        <dbReference type="Pfam" id="PF01261"/>
    </source>
</evidence>
<comment type="caution">
    <text evidence="10">The sequence shown here is derived from an EMBL/GenBank/DDBJ whole genome shotgun (WGS) entry which is preliminary data.</text>
</comment>
<organism evidence="10 11">
    <name type="scientific">Mytilus galloprovincialis</name>
    <name type="common">Mediterranean mussel</name>
    <dbReference type="NCBI Taxonomy" id="29158"/>
    <lineage>
        <taxon>Eukaryota</taxon>
        <taxon>Metazoa</taxon>
        <taxon>Spiralia</taxon>
        <taxon>Lophotrochozoa</taxon>
        <taxon>Mollusca</taxon>
        <taxon>Bivalvia</taxon>
        <taxon>Autobranchia</taxon>
        <taxon>Pteriomorphia</taxon>
        <taxon>Mytilida</taxon>
        <taxon>Mytiloidea</taxon>
        <taxon>Mytilidae</taxon>
        <taxon>Mytilinae</taxon>
        <taxon>Mytilus</taxon>
    </lineage>
</organism>
<evidence type="ECO:0000256" key="8">
    <source>
        <dbReference type="PIRSR" id="PIRSR006241-50"/>
    </source>
</evidence>
<dbReference type="PANTHER" id="PTHR43489:SF6">
    <property type="entry name" value="HYDROXYPYRUVATE ISOMERASE-RELATED"/>
    <property type="match status" value="1"/>
</dbReference>
<accession>A0A8B6FSD9</accession>
<comment type="similarity">
    <text evidence="3 7">Belongs to the hyi family.</text>
</comment>
<evidence type="ECO:0000256" key="3">
    <source>
        <dbReference type="ARBA" id="ARBA00005962"/>
    </source>
</evidence>
<dbReference type="GO" id="GO:0046487">
    <property type="term" value="P:glyoxylate metabolic process"/>
    <property type="evidence" value="ECO:0007669"/>
    <property type="project" value="TreeGrafter"/>
</dbReference>
<evidence type="ECO:0000256" key="7">
    <source>
        <dbReference type="PIRNR" id="PIRNR006241"/>
    </source>
</evidence>
<dbReference type="PIRSF" id="PIRSF006241">
    <property type="entry name" value="HyI"/>
    <property type="match status" value="1"/>
</dbReference>
<comment type="catalytic activity">
    <reaction evidence="1 7">
        <text>3-hydroxypyruvate = 2-hydroxy-3-oxopropanoate</text>
        <dbReference type="Rhea" id="RHEA:11952"/>
        <dbReference type="ChEBI" id="CHEBI:17180"/>
        <dbReference type="ChEBI" id="CHEBI:57978"/>
        <dbReference type="EC" id="5.3.1.22"/>
    </reaction>
</comment>
<evidence type="ECO:0000256" key="2">
    <source>
        <dbReference type="ARBA" id="ARBA00002968"/>
    </source>
</evidence>
<dbReference type="InterPro" id="IPR036237">
    <property type="entry name" value="Xyl_isomerase-like_sf"/>
</dbReference>
<protein>
    <recommendedName>
        <fullName evidence="5 7">Putative hydroxypyruvate isomerase</fullName>
        <ecNumber evidence="4 7">5.3.1.22</ecNumber>
    </recommendedName>
</protein>
<dbReference type="Proteomes" id="UP000596742">
    <property type="component" value="Unassembled WGS sequence"/>
</dbReference>
<evidence type="ECO:0000256" key="4">
    <source>
        <dbReference type="ARBA" id="ARBA00012570"/>
    </source>
</evidence>
<sequence>MFVKSSATLALLSQFGVTFVRKIQTDVMPLKLAANLTTLFPEVKSITERYEKAKKAGFHYVECAFPFAETKEQLQNVKKKLGLEHVLFNGYPGMSYFSDVRKGDRGIAALPDRKKEFQDNVDINIQYAKALDCKRIHVMAGVTKGLDQKLCDETYLGDIALIAVNFAKEGLTCMIEPINDSVTIPGYYLTDVHKAVDVIKKLNRPNVKLQFDFFHMQLLHGNFTENFKKYYQYIDHIQVAQAPDRSEPGFPGEVDYSYVFKLLEDHGYEGYVGLEYMPRGDTMEGLKWLKEMNMTL</sequence>
<feature type="active site" description="Proton donor/acceptor" evidence="8">
    <location>
        <position position="176"/>
    </location>
</feature>
<reference evidence="10" key="1">
    <citation type="submission" date="2018-11" db="EMBL/GenBank/DDBJ databases">
        <authorList>
            <person name="Alioto T."/>
            <person name="Alioto T."/>
        </authorList>
    </citation>
    <scope>NUCLEOTIDE SEQUENCE</scope>
</reference>
<keyword evidence="11" id="KW-1185">Reference proteome</keyword>
<evidence type="ECO:0000256" key="1">
    <source>
        <dbReference type="ARBA" id="ARBA00000476"/>
    </source>
</evidence>
<dbReference type="Pfam" id="PF01261">
    <property type="entry name" value="AP_endonuc_2"/>
    <property type="match status" value="1"/>
</dbReference>
<evidence type="ECO:0000313" key="10">
    <source>
        <dbReference type="EMBL" id="VDI54663.1"/>
    </source>
</evidence>
<evidence type="ECO:0000256" key="5">
    <source>
        <dbReference type="ARBA" id="ARBA00017985"/>
    </source>
</evidence>
<evidence type="ECO:0000256" key="6">
    <source>
        <dbReference type="ARBA" id="ARBA00023235"/>
    </source>
</evidence>
<dbReference type="InterPro" id="IPR013022">
    <property type="entry name" value="Xyl_isomerase-like_TIM-brl"/>
</dbReference>
<comment type="function">
    <text evidence="2 7">Catalyzes the reversible isomerization between hydroxypyruvate and 2-hydroxy-3-oxopropanoate (also termed tartronate semialdehyde).</text>
</comment>
<dbReference type="FunFam" id="3.20.20.150:FF:000007">
    <property type="entry name" value="Hydroxypyruvate isomerase"/>
    <property type="match status" value="1"/>
</dbReference>
<dbReference type="AlphaFoldDB" id="A0A8B6FSD9"/>
<dbReference type="OrthoDB" id="4214675at2759"/>